<sequence>MTLVALAADGPQSQKCYTFLTNKWVCGDYIHDRWDEIVSATLAHLGLTVTSVLLGLLLALPLALLARRSPRLEAGVLGVATGIYTIPSLALFPLLAPFTGLTATTVVIGLALYCLTILVRAFLDGLRAVPDEVRESAVGLGYGPMRLLTRVELPLALPVVLAGIRVATVSTVALTTVGTIVAHGGLGNLINHGRAYDFKAELLTAAVICVAMALLLDALLLVVQRVLTPWSRAQGAGSEAVR</sequence>
<keyword evidence="5 6" id="KW-0472">Membrane</keyword>
<feature type="transmembrane region" description="Helical" evidence="6">
    <location>
        <begin position="155"/>
        <end position="182"/>
    </location>
</feature>
<gene>
    <name evidence="8" type="ORF">GCM10022242_17370</name>
</gene>
<comment type="similarity">
    <text evidence="6">Belongs to the binding-protein-dependent transport system permease family.</text>
</comment>
<comment type="subcellular location">
    <subcellularLocation>
        <location evidence="6">Cell membrane</location>
        <topology evidence="6">Multi-pass membrane protein</topology>
    </subcellularLocation>
    <subcellularLocation>
        <location evidence="1">Membrane</location>
        <topology evidence="1">Multi-pass membrane protein</topology>
    </subcellularLocation>
</comment>
<keyword evidence="3 6" id="KW-0812">Transmembrane</keyword>
<keyword evidence="9" id="KW-1185">Reference proteome</keyword>
<proteinExistence type="inferred from homology"/>
<feature type="transmembrane region" description="Helical" evidence="6">
    <location>
        <begin position="101"/>
        <end position="123"/>
    </location>
</feature>
<name>A0ABP7IDQ6_9ACTN</name>
<keyword evidence="4 6" id="KW-1133">Transmembrane helix</keyword>
<dbReference type="RefSeq" id="WP_344774379.1">
    <property type="nucleotide sequence ID" value="NZ_BAABAH010000004.1"/>
</dbReference>
<dbReference type="InterPro" id="IPR000515">
    <property type="entry name" value="MetI-like"/>
</dbReference>
<evidence type="ECO:0000256" key="4">
    <source>
        <dbReference type="ARBA" id="ARBA00022989"/>
    </source>
</evidence>
<reference evidence="9" key="1">
    <citation type="journal article" date="2019" name="Int. J. Syst. Evol. Microbiol.">
        <title>The Global Catalogue of Microorganisms (GCM) 10K type strain sequencing project: providing services to taxonomists for standard genome sequencing and annotation.</title>
        <authorList>
            <consortium name="The Broad Institute Genomics Platform"/>
            <consortium name="The Broad Institute Genome Sequencing Center for Infectious Disease"/>
            <person name="Wu L."/>
            <person name="Ma J."/>
        </authorList>
    </citation>
    <scope>NUCLEOTIDE SEQUENCE [LARGE SCALE GENOMIC DNA]</scope>
    <source>
        <strain evidence="9">JCM 16953</strain>
    </source>
</reference>
<feature type="transmembrane region" description="Helical" evidence="6">
    <location>
        <begin position="76"/>
        <end position="95"/>
    </location>
</feature>
<dbReference type="EMBL" id="BAABAH010000004">
    <property type="protein sequence ID" value="GAA3815757.1"/>
    <property type="molecule type" value="Genomic_DNA"/>
</dbReference>
<evidence type="ECO:0000256" key="2">
    <source>
        <dbReference type="ARBA" id="ARBA00022448"/>
    </source>
</evidence>
<feature type="domain" description="ABC transmembrane type-1" evidence="7">
    <location>
        <begin position="41"/>
        <end position="220"/>
    </location>
</feature>
<dbReference type="SUPFAM" id="SSF161098">
    <property type="entry name" value="MetI-like"/>
    <property type="match status" value="1"/>
</dbReference>
<comment type="caution">
    <text evidence="8">The sequence shown here is derived from an EMBL/GenBank/DDBJ whole genome shotgun (WGS) entry which is preliminary data.</text>
</comment>
<dbReference type="PROSITE" id="PS50928">
    <property type="entry name" value="ABC_TM1"/>
    <property type="match status" value="1"/>
</dbReference>
<evidence type="ECO:0000256" key="6">
    <source>
        <dbReference type="RuleBase" id="RU363032"/>
    </source>
</evidence>
<dbReference type="PANTHER" id="PTHR30177:SF4">
    <property type="entry name" value="OSMOPROTECTANT IMPORT PERMEASE PROTEIN OSMW"/>
    <property type="match status" value="1"/>
</dbReference>
<dbReference type="PANTHER" id="PTHR30177">
    <property type="entry name" value="GLYCINE BETAINE/L-PROLINE TRANSPORT SYSTEM PERMEASE PROTEIN PROW"/>
    <property type="match status" value="1"/>
</dbReference>
<accession>A0ABP7IDQ6</accession>
<dbReference type="InterPro" id="IPR035906">
    <property type="entry name" value="MetI-like_sf"/>
</dbReference>
<evidence type="ECO:0000259" key="7">
    <source>
        <dbReference type="PROSITE" id="PS50928"/>
    </source>
</evidence>
<keyword evidence="2 6" id="KW-0813">Transport</keyword>
<organism evidence="8 9">
    <name type="scientific">Nocardioides panacisoli</name>
    <dbReference type="NCBI Taxonomy" id="627624"/>
    <lineage>
        <taxon>Bacteria</taxon>
        <taxon>Bacillati</taxon>
        <taxon>Actinomycetota</taxon>
        <taxon>Actinomycetes</taxon>
        <taxon>Propionibacteriales</taxon>
        <taxon>Nocardioidaceae</taxon>
        <taxon>Nocardioides</taxon>
    </lineage>
</organism>
<protein>
    <recommendedName>
        <fullName evidence="7">ABC transmembrane type-1 domain-containing protein</fullName>
    </recommendedName>
</protein>
<feature type="transmembrane region" description="Helical" evidence="6">
    <location>
        <begin position="42"/>
        <end position="64"/>
    </location>
</feature>
<feature type="transmembrane region" description="Helical" evidence="6">
    <location>
        <begin position="202"/>
        <end position="223"/>
    </location>
</feature>
<dbReference type="Proteomes" id="UP001501821">
    <property type="component" value="Unassembled WGS sequence"/>
</dbReference>
<evidence type="ECO:0000313" key="9">
    <source>
        <dbReference type="Proteomes" id="UP001501821"/>
    </source>
</evidence>
<dbReference type="Gene3D" id="1.10.3720.10">
    <property type="entry name" value="MetI-like"/>
    <property type="match status" value="1"/>
</dbReference>
<dbReference type="Pfam" id="PF00528">
    <property type="entry name" value="BPD_transp_1"/>
    <property type="match status" value="1"/>
</dbReference>
<dbReference type="InterPro" id="IPR051204">
    <property type="entry name" value="ABC_transp_perm/SBD"/>
</dbReference>
<evidence type="ECO:0000256" key="5">
    <source>
        <dbReference type="ARBA" id="ARBA00023136"/>
    </source>
</evidence>
<evidence type="ECO:0000256" key="1">
    <source>
        <dbReference type="ARBA" id="ARBA00004141"/>
    </source>
</evidence>
<evidence type="ECO:0000313" key="8">
    <source>
        <dbReference type="EMBL" id="GAA3815757.1"/>
    </source>
</evidence>
<evidence type="ECO:0000256" key="3">
    <source>
        <dbReference type="ARBA" id="ARBA00022692"/>
    </source>
</evidence>
<dbReference type="CDD" id="cd06261">
    <property type="entry name" value="TM_PBP2"/>
    <property type="match status" value="1"/>
</dbReference>